<dbReference type="PROSITE" id="PS51184">
    <property type="entry name" value="JMJC"/>
    <property type="match status" value="1"/>
</dbReference>
<keyword evidence="5" id="KW-0408">Iron</keyword>
<dbReference type="Pfam" id="PF08007">
    <property type="entry name" value="JmjC_2"/>
    <property type="match status" value="1"/>
</dbReference>
<comment type="cofactor">
    <cofactor evidence="1">
        <name>Fe(2+)</name>
        <dbReference type="ChEBI" id="CHEBI:29033"/>
    </cofactor>
</comment>
<reference evidence="7 8" key="1">
    <citation type="submission" date="2019-10" db="EMBL/GenBank/DDBJ databases">
        <title>Alcanivorax sp.PA15-N-34 draft genome sequence.</title>
        <authorList>
            <person name="Liao X."/>
            <person name="Shao Z."/>
        </authorList>
    </citation>
    <scope>NUCLEOTIDE SEQUENCE [LARGE SCALE GENOMIC DNA]</scope>
    <source>
        <strain evidence="7 8">PA15-N-34</strain>
    </source>
</reference>
<dbReference type="RefSeq" id="WP_153501230.1">
    <property type="nucleotide sequence ID" value="NZ_WIRE01000001.1"/>
</dbReference>
<dbReference type="SMART" id="SM00558">
    <property type="entry name" value="JmjC"/>
    <property type="match status" value="1"/>
</dbReference>
<dbReference type="InterPro" id="IPR039994">
    <property type="entry name" value="NO66-like"/>
</dbReference>
<sequence length="375" mass="41911">MPSSLPDFALPMPAEDFLRDYWQKKPLFMPAAASGLDSPDADTLAGLALEDGVEARIIQGAGNGPWKLLQGPLEESVFEGLGEENWTLLVQSVDHFLTETSLLLDCFNFLPNWRLEDIMMSYATQGGSVGAHFDRYDVFLIQASGTRRWQIGDVCDDHSPRLPHPDLKLLSDMTVREEFIAQPGDVLYLPPGVAHHGVAEDSDCITWSVGFRAPDYQMLMAEIAGECLAEADSVLFSDPQRTVVSNPAVLSDTDRQQLVRGALDLLTPEAIENAVYRWLSTPRQDGLEFAVDDHHIRLRDAQIALVRHGSTRLLMQGNRVWLNGEAHSLTEQQRPLVQLLASQRRFTHNELEAVMTEAAQELLHDWIEQGYFAPL</sequence>
<dbReference type="EMBL" id="WIRE01000001">
    <property type="protein sequence ID" value="MQX53888.1"/>
    <property type="molecule type" value="Genomic_DNA"/>
</dbReference>
<keyword evidence="2" id="KW-0479">Metal-binding</keyword>
<dbReference type="Pfam" id="PF20514">
    <property type="entry name" value="WHD_ROXA"/>
    <property type="match status" value="1"/>
</dbReference>
<evidence type="ECO:0000256" key="4">
    <source>
        <dbReference type="ARBA" id="ARBA00023002"/>
    </source>
</evidence>
<dbReference type="AlphaFoldDB" id="A0A6N7LTT3"/>
<evidence type="ECO:0000256" key="1">
    <source>
        <dbReference type="ARBA" id="ARBA00001954"/>
    </source>
</evidence>
<keyword evidence="4" id="KW-0560">Oxidoreductase</keyword>
<dbReference type="InterPro" id="IPR003347">
    <property type="entry name" value="JmjC_dom"/>
</dbReference>
<dbReference type="Gene3D" id="3.40.366.30">
    <property type="entry name" value="50S ribosomal protein L16 arginine hydroxylase, Chain A, Domain 2"/>
    <property type="match status" value="1"/>
</dbReference>
<evidence type="ECO:0000256" key="3">
    <source>
        <dbReference type="ARBA" id="ARBA00022964"/>
    </source>
</evidence>
<evidence type="ECO:0000313" key="7">
    <source>
        <dbReference type="EMBL" id="MQX53888.1"/>
    </source>
</evidence>
<evidence type="ECO:0000313" key="8">
    <source>
        <dbReference type="Proteomes" id="UP000469421"/>
    </source>
</evidence>
<comment type="caution">
    <text evidence="7">The sequence shown here is derived from an EMBL/GenBank/DDBJ whole genome shotgun (WGS) entry which is preliminary data.</text>
</comment>
<keyword evidence="8" id="KW-1185">Reference proteome</keyword>
<dbReference type="Gene3D" id="2.60.120.650">
    <property type="entry name" value="Cupin"/>
    <property type="match status" value="1"/>
</dbReference>
<name>A0A6N7LTT3_9GAMM</name>
<feature type="domain" description="JmjC" evidence="6">
    <location>
        <begin position="99"/>
        <end position="228"/>
    </location>
</feature>
<protein>
    <submittedName>
        <fullName evidence="7">Cupin domain-containing protein</fullName>
    </submittedName>
</protein>
<keyword evidence="3" id="KW-0223">Dioxygenase</keyword>
<dbReference type="GO" id="GO:0046872">
    <property type="term" value="F:metal ion binding"/>
    <property type="evidence" value="ECO:0007669"/>
    <property type="project" value="UniProtKB-KW"/>
</dbReference>
<dbReference type="InterPro" id="IPR046799">
    <property type="entry name" value="ROXA-like_wH"/>
</dbReference>
<evidence type="ECO:0000259" key="6">
    <source>
        <dbReference type="PROSITE" id="PS51184"/>
    </source>
</evidence>
<proteinExistence type="predicted"/>
<dbReference type="PANTHER" id="PTHR13096:SF8">
    <property type="entry name" value="RIBOSOMAL OXYGENASE 1"/>
    <property type="match status" value="1"/>
</dbReference>
<dbReference type="SUPFAM" id="SSF51197">
    <property type="entry name" value="Clavaminate synthase-like"/>
    <property type="match status" value="1"/>
</dbReference>
<accession>A0A6N7LTT3</accession>
<dbReference type="Proteomes" id="UP000469421">
    <property type="component" value="Unassembled WGS sequence"/>
</dbReference>
<dbReference type="GO" id="GO:0016706">
    <property type="term" value="F:2-oxoglutarate-dependent dioxygenase activity"/>
    <property type="evidence" value="ECO:0007669"/>
    <property type="project" value="TreeGrafter"/>
</dbReference>
<gene>
    <name evidence="7" type="ORF">GFN93_11550</name>
</gene>
<organism evidence="7 8">
    <name type="scientific">Alcanivorax sediminis</name>
    <dbReference type="NCBI Taxonomy" id="2663008"/>
    <lineage>
        <taxon>Bacteria</taxon>
        <taxon>Pseudomonadati</taxon>
        <taxon>Pseudomonadota</taxon>
        <taxon>Gammaproteobacteria</taxon>
        <taxon>Oceanospirillales</taxon>
        <taxon>Alcanivoracaceae</taxon>
        <taxon>Alcanivorax</taxon>
    </lineage>
</organism>
<evidence type="ECO:0000256" key="5">
    <source>
        <dbReference type="ARBA" id="ARBA00023004"/>
    </source>
</evidence>
<evidence type="ECO:0000256" key="2">
    <source>
        <dbReference type="ARBA" id="ARBA00022723"/>
    </source>
</evidence>
<dbReference type="PANTHER" id="PTHR13096">
    <property type="entry name" value="MINA53 MYC INDUCED NUCLEAR ANTIGEN"/>
    <property type="match status" value="1"/>
</dbReference>